<sequence>MFLVVEAEPILPNYIDICDDMWVAEVHPCDTQCVAGCSGPFPSNCRACANYVEPGGVCVAQCKPGTYAREEGDLAMCLPCEIEACLACAAGPAYVVKTLKHLMHYSSSFV</sequence>
<dbReference type="EMBL" id="SSDS01000094">
    <property type="protein sequence ID" value="TXG75913.1"/>
    <property type="molecule type" value="Genomic_DNA"/>
</dbReference>
<dbReference type="AlphaFoldDB" id="A0A5C7J340"/>
<dbReference type="InterPro" id="IPR006212">
    <property type="entry name" value="Furin_repeat"/>
</dbReference>
<name>A0A5C7J340_9BACT</name>
<evidence type="ECO:0000313" key="1">
    <source>
        <dbReference type="EMBL" id="TXG75913.1"/>
    </source>
</evidence>
<evidence type="ECO:0000313" key="2">
    <source>
        <dbReference type="Proteomes" id="UP000321026"/>
    </source>
</evidence>
<gene>
    <name evidence="1" type="ORF">E6Q11_05985</name>
</gene>
<proteinExistence type="predicted"/>
<dbReference type="CDD" id="cd00064">
    <property type="entry name" value="FU"/>
    <property type="match status" value="1"/>
</dbReference>
<dbReference type="InterPro" id="IPR009030">
    <property type="entry name" value="Growth_fac_rcpt_cys_sf"/>
</dbReference>
<protein>
    <recommendedName>
        <fullName evidence="3">Furin-like cysteine-rich domain-containing protein</fullName>
    </recommendedName>
</protein>
<organism evidence="1 2">
    <name type="scientific">Candidatus Dojkabacteria bacterium</name>
    <dbReference type="NCBI Taxonomy" id="2099670"/>
    <lineage>
        <taxon>Bacteria</taxon>
        <taxon>Candidatus Dojkabacteria</taxon>
    </lineage>
</organism>
<accession>A0A5C7J340</accession>
<dbReference type="SMART" id="SM00261">
    <property type="entry name" value="FU"/>
    <property type="match status" value="1"/>
</dbReference>
<dbReference type="Proteomes" id="UP000321026">
    <property type="component" value="Unassembled WGS sequence"/>
</dbReference>
<dbReference type="Gene3D" id="2.10.220.10">
    <property type="entry name" value="Hormone Receptor, Insulin-like Growth Factor Receptor 1, Chain A, domain 2"/>
    <property type="match status" value="1"/>
</dbReference>
<evidence type="ECO:0008006" key="3">
    <source>
        <dbReference type="Google" id="ProtNLM"/>
    </source>
</evidence>
<dbReference type="SUPFAM" id="SSF57184">
    <property type="entry name" value="Growth factor receptor domain"/>
    <property type="match status" value="1"/>
</dbReference>
<comment type="caution">
    <text evidence="1">The sequence shown here is derived from an EMBL/GenBank/DDBJ whole genome shotgun (WGS) entry which is preliminary data.</text>
</comment>
<reference evidence="1 2" key="1">
    <citation type="submission" date="2018-09" db="EMBL/GenBank/DDBJ databases">
        <title>Metagenome Assembled Genomes from an Advanced Water Purification Facility.</title>
        <authorList>
            <person name="Stamps B.W."/>
            <person name="Spear J.R."/>
        </authorList>
    </citation>
    <scope>NUCLEOTIDE SEQUENCE [LARGE SCALE GENOMIC DNA]</scope>
    <source>
        <strain evidence="1">Bin_63_2</strain>
    </source>
</reference>